<dbReference type="Proteomes" id="UP000004690">
    <property type="component" value="Unassembled WGS sequence"/>
</dbReference>
<dbReference type="AlphaFoldDB" id="I3CA87"/>
<dbReference type="CDD" id="cd12810">
    <property type="entry name" value="Esterase_713_like-3"/>
    <property type="match status" value="1"/>
</dbReference>
<dbReference type="SUPFAM" id="SSF53474">
    <property type="entry name" value="alpha/beta-Hydrolases"/>
    <property type="match status" value="1"/>
</dbReference>
<dbReference type="HOGENOM" id="CLU_038297_2_0_10"/>
<dbReference type="eggNOG" id="COG1075">
    <property type="taxonomic scope" value="Bacteria"/>
</dbReference>
<proteinExistence type="predicted"/>
<evidence type="ECO:0008006" key="3">
    <source>
        <dbReference type="Google" id="ProtNLM"/>
    </source>
</evidence>
<dbReference type="InterPro" id="IPR029058">
    <property type="entry name" value="AB_hydrolase_fold"/>
</dbReference>
<accession>I3CA87</accession>
<dbReference type="PANTHER" id="PTHR43194">
    <property type="entry name" value="HYDROLASE ALPHA/BETA FOLD FAMILY"/>
    <property type="match status" value="1"/>
</dbReference>
<protein>
    <recommendedName>
        <fullName evidence="3">AB hydrolase-1 domain-containing protein</fullName>
    </recommendedName>
</protein>
<dbReference type="RefSeq" id="WP_008614900.1">
    <property type="nucleotide sequence ID" value="NZ_JH651379.1"/>
</dbReference>
<evidence type="ECO:0000313" key="1">
    <source>
        <dbReference type="EMBL" id="EIJ40530.1"/>
    </source>
</evidence>
<dbReference type="InterPro" id="IPR050228">
    <property type="entry name" value="Carboxylesterase_BioH"/>
</dbReference>
<reference evidence="1 2" key="1">
    <citation type="submission" date="2012-02" db="EMBL/GenBank/DDBJ databases">
        <title>Improved High-Quality Draft genome of Joostella marina DSM 19592.</title>
        <authorList>
            <consortium name="US DOE Joint Genome Institute (JGI-PGF)"/>
            <person name="Lucas S."/>
            <person name="Copeland A."/>
            <person name="Lapidus A."/>
            <person name="Bruce D."/>
            <person name="Goodwin L."/>
            <person name="Pitluck S."/>
            <person name="Peters L."/>
            <person name="Chertkov O."/>
            <person name="Ovchinnikova G."/>
            <person name="Kyrpides N."/>
            <person name="Mavromatis K."/>
            <person name="Detter J.C."/>
            <person name="Han C."/>
            <person name="Land M."/>
            <person name="Hauser L."/>
            <person name="Markowitz V."/>
            <person name="Cheng J.-F."/>
            <person name="Hugenholtz P."/>
            <person name="Woyke T."/>
            <person name="Wu D."/>
            <person name="Tindall B."/>
            <person name="Brambilla E."/>
            <person name="Klenk H.-P."/>
            <person name="Eisen J.A."/>
        </authorList>
    </citation>
    <scope>NUCLEOTIDE SEQUENCE [LARGE SCALE GENOMIC DNA]</scope>
    <source>
        <strain evidence="1 2">DSM 19592</strain>
    </source>
</reference>
<evidence type="ECO:0000313" key="2">
    <source>
        <dbReference type="Proteomes" id="UP000004690"/>
    </source>
</evidence>
<keyword evidence="2" id="KW-1185">Reference proteome</keyword>
<sequence>MKKKTNKIRVGLHTLMLIGAVLCIVSCQPKNKEETSTKIDDKNISIQKQGSFTVGGTVKTSPGTFDPIKHGVFNPSNQSQEGQTLHGDHAFVWYQIPTTPKKLPLVFWHGYGQSMKTWQTTPDGREGFQTLFLRRNFPVYLIDQPRRGLAAQSTEPTTISAATNDQLWFGIFRLGIGTEFYPNVQFSKDPEALNQFFRQMTPDTGPLNIDLNVKAVAELFDKIGSGILVTHSHSGGMGWLTALKNNNIKAVVSFEPGSNFIFPEGEVPEPISYLGGALKASEVPMSEFKRLTKLPIVIFYGDHIPNETSEIPGEDQWRASLSMAKLWKETVNKHGGDVTLIHLPEEGIQGNTHFPMSDLNNVEIADLMSTWLQEKGLDK</sequence>
<dbReference type="Gene3D" id="3.40.50.1820">
    <property type="entry name" value="alpha/beta hydrolase"/>
    <property type="match status" value="1"/>
</dbReference>
<organism evidence="1 2">
    <name type="scientific">Galbibacter orientalis DSM 19592</name>
    <dbReference type="NCBI Taxonomy" id="926559"/>
    <lineage>
        <taxon>Bacteria</taxon>
        <taxon>Pseudomonadati</taxon>
        <taxon>Bacteroidota</taxon>
        <taxon>Flavobacteriia</taxon>
        <taxon>Flavobacteriales</taxon>
        <taxon>Flavobacteriaceae</taxon>
        <taxon>Galbibacter</taxon>
    </lineage>
</organism>
<dbReference type="PANTHER" id="PTHR43194:SF4">
    <property type="entry name" value="AB HYDROLASE-1 DOMAIN-CONTAINING PROTEIN"/>
    <property type="match status" value="1"/>
</dbReference>
<dbReference type="OrthoDB" id="256394at2"/>
<gene>
    <name evidence="1" type="ORF">JoomaDRAFT_3594</name>
</gene>
<name>I3CA87_9FLAO</name>
<dbReference type="STRING" id="926559.JoomaDRAFT_3594"/>
<dbReference type="EMBL" id="JH651379">
    <property type="protein sequence ID" value="EIJ40530.1"/>
    <property type="molecule type" value="Genomic_DNA"/>
</dbReference>